<proteinExistence type="predicted"/>
<keyword evidence="3" id="KW-0175">Coiled coil</keyword>
<dbReference type="Pfam" id="PF00990">
    <property type="entry name" value="GGDEF"/>
    <property type="match status" value="1"/>
</dbReference>
<dbReference type="GO" id="GO:0005886">
    <property type="term" value="C:plasma membrane"/>
    <property type="evidence" value="ECO:0007669"/>
    <property type="project" value="TreeGrafter"/>
</dbReference>
<dbReference type="PANTHER" id="PTHR45138:SF9">
    <property type="entry name" value="DIGUANYLATE CYCLASE DGCM-RELATED"/>
    <property type="match status" value="1"/>
</dbReference>
<sequence length="358" mass="40172">MGPEYNSKVIGPGAKHRHMKYQDSLQQALEKAGLVKAFLQHNQLAIHPINYAVVYDYISGNNAGLCQAIEQKLASKTALDDFIMAELYQRWLADENAEQEQLLQEVTGIVGRLSGYTDLAAEATGEFIQQLEQQLDNLAAAPAKLADIAGVIKAQAQSYQQQQQQLHSQLEMANKQSHQLRHELEQLKLQRMQDPLTGLYNRIAMQNQVDLWLSEQPERRIAAIAVDIDHFSRFNQDYGQTIGDVILSKVARKVGSYVQASGMPVRSGGEEFLLLLPDIDLRTANEIAEQVRKGVEKLRFVSSRDKKSLPKVTISLGVSLFQAKESWHQFLARSSQVLKLAKERGRNQVADELMLQPG</sequence>
<dbReference type="Gene3D" id="3.30.70.270">
    <property type="match status" value="1"/>
</dbReference>
<name>A0A285JGV8_9GAMM</name>
<comment type="catalytic activity">
    <reaction evidence="2">
        <text>2 GTP = 3',3'-c-di-GMP + 2 diphosphate</text>
        <dbReference type="Rhea" id="RHEA:24898"/>
        <dbReference type="ChEBI" id="CHEBI:33019"/>
        <dbReference type="ChEBI" id="CHEBI:37565"/>
        <dbReference type="ChEBI" id="CHEBI:58805"/>
        <dbReference type="EC" id="2.7.7.65"/>
    </reaction>
</comment>
<evidence type="ECO:0000259" key="4">
    <source>
        <dbReference type="PROSITE" id="PS50887"/>
    </source>
</evidence>
<dbReference type="AlphaFoldDB" id="A0A285JGV8"/>
<dbReference type="RefSeq" id="WP_245861709.1">
    <property type="nucleotide sequence ID" value="NZ_OBEB01000009.1"/>
</dbReference>
<organism evidence="5 6">
    <name type="scientific">Arsukibacterium tuosuense</name>
    <dbReference type="NCBI Taxonomy" id="1323745"/>
    <lineage>
        <taxon>Bacteria</taxon>
        <taxon>Pseudomonadati</taxon>
        <taxon>Pseudomonadota</taxon>
        <taxon>Gammaproteobacteria</taxon>
        <taxon>Chromatiales</taxon>
        <taxon>Chromatiaceae</taxon>
        <taxon>Arsukibacterium</taxon>
    </lineage>
</organism>
<dbReference type="PROSITE" id="PS50887">
    <property type="entry name" value="GGDEF"/>
    <property type="match status" value="1"/>
</dbReference>
<evidence type="ECO:0000313" key="5">
    <source>
        <dbReference type="EMBL" id="SNY59508.1"/>
    </source>
</evidence>
<dbReference type="GO" id="GO:1902201">
    <property type="term" value="P:negative regulation of bacterial-type flagellum-dependent cell motility"/>
    <property type="evidence" value="ECO:0007669"/>
    <property type="project" value="TreeGrafter"/>
</dbReference>
<evidence type="ECO:0000256" key="3">
    <source>
        <dbReference type="SAM" id="Coils"/>
    </source>
</evidence>
<dbReference type="GO" id="GO:0052621">
    <property type="term" value="F:diguanylate cyclase activity"/>
    <property type="evidence" value="ECO:0007669"/>
    <property type="project" value="UniProtKB-EC"/>
</dbReference>
<dbReference type="CDD" id="cd01949">
    <property type="entry name" value="GGDEF"/>
    <property type="match status" value="1"/>
</dbReference>
<dbReference type="EMBL" id="OBEB01000009">
    <property type="protein sequence ID" value="SNY59508.1"/>
    <property type="molecule type" value="Genomic_DNA"/>
</dbReference>
<dbReference type="SUPFAM" id="SSF55073">
    <property type="entry name" value="Nucleotide cyclase"/>
    <property type="match status" value="1"/>
</dbReference>
<evidence type="ECO:0000313" key="6">
    <source>
        <dbReference type="Proteomes" id="UP000219353"/>
    </source>
</evidence>
<dbReference type="SMART" id="SM00267">
    <property type="entry name" value="GGDEF"/>
    <property type="match status" value="1"/>
</dbReference>
<dbReference type="GO" id="GO:0043709">
    <property type="term" value="P:cell adhesion involved in single-species biofilm formation"/>
    <property type="evidence" value="ECO:0007669"/>
    <property type="project" value="TreeGrafter"/>
</dbReference>
<dbReference type="InterPro" id="IPR043128">
    <property type="entry name" value="Rev_trsase/Diguanyl_cyclase"/>
</dbReference>
<evidence type="ECO:0000256" key="1">
    <source>
        <dbReference type="ARBA" id="ARBA00012528"/>
    </source>
</evidence>
<dbReference type="InterPro" id="IPR050469">
    <property type="entry name" value="Diguanylate_Cyclase"/>
</dbReference>
<gene>
    <name evidence="5" type="ORF">SAMN06297280_3617</name>
</gene>
<dbReference type="PANTHER" id="PTHR45138">
    <property type="entry name" value="REGULATORY COMPONENTS OF SENSORY TRANSDUCTION SYSTEM"/>
    <property type="match status" value="1"/>
</dbReference>
<dbReference type="InterPro" id="IPR000160">
    <property type="entry name" value="GGDEF_dom"/>
</dbReference>
<keyword evidence="6" id="KW-1185">Reference proteome</keyword>
<evidence type="ECO:0000256" key="2">
    <source>
        <dbReference type="ARBA" id="ARBA00034247"/>
    </source>
</evidence>
<dbReference type="NCBIfam" id="TIGR00254">
    <property type="entry name" value="GGDEF"/>
    <property type="match status" value="1"/>
</dbReference>
<dbReference type="Proteomes" id="UP000219353">
    <property type="component" value="Unassembled WGS sequence"/>
</dbReference>
<dbReference type="InterPro" id="IPR029787">
    <property type="entry name" value="Nucleotide_cyclase"/>
</dbReference>
<dbReference type="EC" id="2.7.7.65" evidence="1"/>
<reference evidence="6" key="1">
    <citation type="submission" date="2017-09" db="EMBL/GenBank/DDBJ databases">
        <authorList>
            <person name="Varghese N."/>
            <person name="Submissions S."/>
        </authorList>
    </citation>
    <scope>NUCLEOTIDE SEQUENCE [LARGE SCALE GENOMIC DNA]</scope>
    <source>
        <strain evidence="6">CGMCC 1.12461</strain>
    </source>
</reference>
<feature type="domain" description="GGDEF" evidence="4">
    <location>
        <begin position="219"/>
        <end position="354"/>
    </location>
</feature>
<protein>
    <recommendedName>
        <fullName evidence="1">diguanylate cyclase</fullName>
        <ecNumber evidence="1">2.7.7.65</ecNumber>
    </recommendedName>
</protein>
<accession>A0A285JGV8</accession>
<feature type="coiled-coil region" evidence="3">
    <location>
        <begin position="156"/>
        <end position="190"/>
    </location>
</feature>